<evidence type="ECO:0008006" key="3">
    <source>
        <dbReference type="Google" id="ProtNLM"/>
    </source>
</evidence>
<comment type="caution">
    <text evidence="1">The sequence shown here is derived from an EMBL/GenBank/DDBJ whole genome shotgun (WGS) entry which is preliminary data.</text>
</comment>
<protein>
    <recommendedName>
        <fullName evidence="3">Nucleoside 2-deoxyribosyltransferase like</fullName>
    </recommendedName>
</protein>
<dbReference type="AlphaFoldDB" id="A0A9W6V6Y7"/>
<dbReference type="EMBL" id="BSSA01000038">
    <property type="protein sequence ID" value="GLW74717.1"/>
    <property type="molecule type" value="Genomic_DNA"/>
</dbReference>
<dbReference type="Gene3D" id="3.40.50.450">
    <property type="match status" value="1"/>
</dbReference>
<gene>
    <name evidence="1" type="ORF">Kpho02_70140</name>
</gene>
<name>A0A9W6V6Y7_9ACTN</name>
<sequence>MIHPPEPYTPDGRPSVYLAGRAVDGDEWREQAATLLATSGYDGTVLDPFPRHPAAGTGRFAAWAPLGWQSTTIRCADVVLFWEPAGPITVADLYSRQVLSGRGSLVVGWGPDTAWRSGMPGRLHHELPWLTVHTTLAATVAAALQQLAALRAA</sequence>
<evidence type="ECO:0000313" key="1">
    <source>
        <dbReference type="EMBL" id="GLW74717.1"/>
    </source>
</evidence>
<accession>A0A9W6V6Y7</accession>
<organism evidence="1 2">
    <name type="scientific">Kitasatospora phosalacinea</name>
    <dbReference type="NCBI Taxonomy" id="2065"/>
    <lineage>
        <taxon>Bacteria</taxon>
        <taxon>Bacillati</taxon>
        <taxon>Actinomycetota</taxon>
        <taxon>Actinomycetes</taxon>
        <taxon>Kitasatosporales</taxon>
        <taxon>Streptomycetaceae</taxon>
        <taxon>Kitasatospora</taxon>
    </lineage>
</organism>
<proteinExistence type="predicted"/>
<reference evidence="1" key="1">
    <citation type="submission" date="2023-02" db="EMBL/GenBank/DDBJ databases">
        <title>Kitasatospora phosalacinea NBRC 14627.</title>
        <authorList>
            <person name="Ichikawa N."/>
            <person name="Sato H."/>
            <person name="Tonouchi N."/>
        </authorList>
    </citation>
    <scope>NUCLEOTIDE SEQUENCE</scope>
    <source>
        <strain evidence="1">NBRC 14627</strain>
    </source>
</reference>
<evidence type="ECO:0000313" key="2">
    <source>
        <dbReference type="Proteomes" id="UP001165041"/>
    </source>
</evidence>
<dbReference type="Proteomes" id="UP001165041">
    <property type="component" value="Unassembled WGS sequence"/>
</dbReference>